<accession>A0ABQ6M0N6</accession>
<feature type="active site" description="Proton donor" evidence="3">
    <location>
        <position position="90"/>
    </location>
</feature>
<evidence type="ECO:0000313" key="6">
    <source>
        <dbReference type="Proteomes" id="UP001224392"/>
    </source>
</evidence>
<reference evidence="5 6" key="1">
    <citation type="submission" date="2023-04" db="EMBL/GenBank/DDBJ databases">
        <title>Marinobulbifer ophiurae gen. nov., sp. Nov., isolate from tissue of brittle star Ophioplocus japonicus.</title>
        <authorList>
            <person name="Kawano K."/>
            <person name="Sawayama S."/>
            <person name="Nakagawa S."/>
        </authorList>
    </citation>
    <scope>NUCLEOTIDE SEQUENCE [LARGE SCALE GENOMIC DNA]</scope>
    <source>
        <strain evidence="5 6">NKW57</strain>
    </source>
</reference>
<dbReference type="EC" id="4.2.1.126" evidence="3"/>
<dbReference type="InterPro" id="IPR005486">
    <property type="entry name" value="Glucokinase_regulatory_CS"/>
</dbReference>
<gene>
    <name evidence="3 5" type="primary">murQ</name>
    <name evidence="5" type="ORF">MNKW57_22340</name>
</gene>
<protein>
    <recommendedName>
        <fullName evidence="3">N-acetylmuramic acid 6-phosphate etherase</fullName>
        <shortName evidence="3">MurNAc-6-P etherase</shortName>
        <ecNumber evidence="3">4.2.1.126</ecNumber>
    </recommendedName>
    <alternativeName>
        <fullName evidence="3">N-acetylmuramic acid 6-phosphate hydrolase</fullName>
    </alternativeName>
    <alternativeName>
        <fullName evidence="3">N-acetylmuramic acid 6-phosphate lyase</fullName>
    </alternativeName>
</protein>
<dbReference type="InterPro" id="IPR001347">
    <property type="entry name" value="SIS_dom"/>
</dbReference>
<dbReference type="EMBL" id="BSYJ01000004">
    <property type="protein sequence ID" value="GMG87913.1"/>
    <property type="molecule type" value="Genomic_DNA"/>
</dbReference>
<keyword evidence="2 3" id="KW-0119">Carbohydrate metabolism</keyword>
<feature type="domain" description="SIS" evidence="4">
    <location>
        <begin position="62"/>
        <end position="225"/>
    </location>
</feature>
<comment type="caution">
    <text evidence="5">The sequence shown here is derived from an EMBL/GenBank/DDBJ whole genome shotgun (WGS) entry which is preliminary data.</text>
</comment>
<dbReference type="RefSeq" id="WP_285764526.1">
    <property type="nucleotide sequence ID" value="NZ_BSYJ01000004.1"/>
</dbReference>
<dbReference type="PANTHER" id="PTHR10088">
    <property type="entry name" value="GLUCOKINASE REGULATORY PROTEIN"/>
    <property type="match status" value="1"/>
</dbReference>
<comment type="function">
    <text evidence="3">Specifically catalyzes the cleavage of the D-lactyl ether substituent of MurNAc 6-phosphate, producing GlcNAc 6-phosphate and D-lactate. Together with AnmK, is also required for the utilization of anhydro-N-acetylmuramic acid (anhMurNAc) either imported from the medium or derived from its own cell wall murein, and thus plays a role in cell wall recycling.</text>
</comment>
<evidence type="ECO:0000256" key="1">
    <source>
        <dbReference type="ARBA" id="ARBA00023239"/>
    </source>
</evidence>
<comment type="subunit">
    <text evidence="3">Homodimer.</text>
</comment>
<dbReference type="PROSITE" id="PS51464">
    <property type="entry name" value="SIS"/>
    <property type="match status" value="1"/>
</dbReference>
<evidence type="ECO:0000256" key="3">
    <source>
        <dbReference type="HAMAP-Rule" id="MF_00068"/>
    </source>
</evidence>
<dbReference type="InterPro" id="IPR040190">
    <property type="entry name" value="MURQ/GCKR"/>
</dbReference>
<comment type="pathway">
    <text evidence="3">Amino-sugar metabolism; N-acetylmuramate degradation.</text>
</comment>
<feature type="active site" evidence="3">
    <location>
        <position position="121"/>
    </location>
</feature>
<dbReference type="InterPro" id="IPR005488">
    <property type="entry name" value="Etherase_MurQ"/>
</dbReference>
<dbReference type="CDD" id="cd05007">
    <property type="entry name" value="SIS_Etherase"/>
    <property type="match status" value="1"/>
</dbReference>
<dbReference type="HAMAP" id="MF_00068">
    <property type="entry name" value="MurQ"/>
    <property type="match status" value="1"/>
</dbReference>
<dbReference type="NCBIfam" id="NF009222">
    <property type="entry name" value="PRK12570.1"/>
    <property type="match status" value="1"/>
</dbReference>
<dbReference type="NCBIfam" id="TIGR00274">
    <property type="entry name" value="N-acetylmuramic acid 6-phosphate etherase"/>
    <property type="match status" value="1"/>
</dbReference>
<dbReference type="NCBIfam" id="NF003915">
    <property type="entry name" value="PRK05441.1"/>
    <property type="match status" value="1"/>
</dbReference>
<sequence>MSHKKLIESLSGLVSESRNPETMDIDLLPAEEILKRINAEDHKVPAAVGKILPSIATVVEKVVDAFRQDGRLIYIGAGTSGRLGVLDAVECRPTYSVPDSMVVPVMAGGESAMFHAVEGAEDDPDQGVADLKKIGLNARDVLVGISASGRTPYVVGALHYANELGCETVSLTCNPGSEITKIAKHELTPVVGPEALTGSTRMKSGTAQKLVLNMLTTASMILLGKSYHNLMVDLNASNEKLRARARRIVIEATGCSLEVADRALVDAGESSKLAIMMILTNLPAEEAEQLLNKEQGFLRRAVQSRAGS</sequence>
<comment type="catalytic activity">
    <reaction evidence="3">
        <text>N-acetyl-D-muramate 6-phosphate + H2O = N-acetyl-D-glucosamine 6-phosphate + (R)-lactate</text>
        <dbReference type="Rhea" id="RHEA:26410"/>
        <dbReference type="ChEBI" id="CHEBI:15377"/>
        <dbReference type="ChEBI" id="CHEBI:16004"/>
        <dbReference type="ChEBI" id="CHEBI:57513"/>
        <dbReference type="ChEBI" id="CHEBI:58722"/>
        <dbReference type="EC" id="4.2.1.126"/>
    </reaction>
</comment>
<evidence type="ECO:0000313" key="5">
    <source>
        <dbReference type="EMBL" id="GMG87913.1"/>
    </source>
</evidence>
<comment type="pathway">
    <text evidence="3">Cell wall biogenesis; peptidoglycan recycling.</text>
</comment>
<comment type="pathway">
    <text evidence="3">Amino-sugar metabolism; 1,6-anhydro-N-acetylmuramate degradation.</text>
</comment>
<comment type="miscellaneous">
    <text evidence="3">A lyase-type mechanism (elimination/hydration) is suggested for the cleavage of the lactyl ether bond of MurNAc 6-phosphate, with the formation of an alpha,beta-unsaturated aldehyde intermediate with (E)-stereochemistry, followed by the syn addition of water to give product.</text>
</comment>
<dbReference type="SUPFAM" id="SSF53697">
    <property type="entry name" value="SIS domain"/>
    <property type="match status" value="1"/>
</dbReference>
<dbReference type="Pfam" id="PF22645">
    <property type="entry name" value="GKRP_SIS_N"/>
    <property type="match status" value="1"/>
</dbReference>
<comment type="similarity">
    <text evidence="3">Belongs to the GCKR-like family. MurNAc-6-P etherase subfamily.</text>
</comment>
<keyword evidence="6" id="KW-1185">Reference proteome</keyword>
<evidence type="ECO:0000256" key="2">
    <source>
        <dbReference type="ARBA" id="ARBA00023277"/>
    </source>
</evidence>
<dbReference type="Proteomes" id="UP001224392">
    <property type="component" value="Unassembled WGS sequence"/>
</dbReference>
<proteinExistence type="inferred from homology"/>
<dbReference type="Gene3D" id="1.10.8.1080">
    <property type="match status" value="1"/>
</dbReference>
<dbReference type="InterPro" id="IPR046348">
    <property type="entry name" value="SIS_dom_sf"/>
</dbReference>
<dbReference type="PROSITE" id="PS01272">
    <property type="entry name" value="GCKR"/>
    <property type="match status" value="1"/>
</dbReference>
<organism evidence="5 6">
    <name type="scientific">Biformimicrobium ophioploci</name>
    <dbReference type="NCBI Taxonomy" id="3036711"/>
    <lineage>
        <taxon>Bacteria</taxon>
        <taxon>Pseudomonadati</taxon>
        <taxon>Pseudomonadota</taxon>
        <taxon>Gammaproteobacteria</taxon>
        <taxon>Cellvibrionales</taxon>
        <taxon>Microbulbiferaceae</taxon>
        <taxon>Biformimicrobium</taxon>
    </lineage>
</organism>
<keyword evidence="1 3" id="KW-0456">Lyase</keyword>
<evidence type="ECO:0000259" key="4">
    <source>
        <dbReference type="PROSITE" id="PS51464"/>
    </source>
</evidence>
<name>A0ABQ6M0N6_9GAMM</name>
<dbReference type="PANTHER" id="PTHR10088:SF5">
    <property type="entry name" value="N-ACETYLMURAMIC ACID 6-PHOSPHATE ETHERASE"/>
    <property type="match status" value="1"/>
</dbReference>
<dbReference type="Gene3D" id="3.40.50.10490">
    <property type="entry name" value="Glucose-6-phosphate isomerase like protein, domain 1"/>
    <property type="match status" value="1"/>
</dbReference>